<dbReference type="InterPro" id="IPR038084">
    <property type="entry name" value="PduO/GlcC-like_sf"/>
</dbReference>
<name>A0A2T5G3M4_HYDSH</name>
<dbReference type="Pfam" id="PF03928">
    <property type="entry name" value="HbpS-like"/>
    <property type="match status" value="1"/>
</dbReference>
<dbReference type="Proteomes" id="UP000244180">
    <property type="component" value="Unassembled WGS sequence"/>
</dbReference>
<proteinExistence type="predicted"/>
<protein>
    <submittedName>
        <fullName evidence="1">Protein GlcG</fullName>
    </submittedName>
</protein>
<dbReference type="PANTHER" id="PTHR34309:SF1">
    <property type="entry name" value="PROTEIN GLCG"/>
    <property type="match status" value="1"/>
</dbReference>
<dbReference type="EMBL" id="PEBV01000075">
    <property type="protein sequence ID" value="PTQ50794.1"/>
    <property type="molecule type" value="Genomic_DNA"/>
</dbReference>
<dbReference type="AlphaFoldDB" id="A0A2T5G3M4"/>
<reference evidence="1 2" key="1">
    <citation type="submission" date="2017-08" db="EMBL/GenBank/DDBJ databases">
        <title>Burning lignite coal seam in the remote Altai Mountains harbors a hydrogen-driven thermophilic microbial community.</title>
        <authorList>
            <person name="Kadnikov V.V."/>
            <person name="Mardanov A.V."/>
            <person name="Ivasenko D."/>
            <person name="Beletsky A.V."/>
            <person name="Karnachuk O.V."/>
            <person name="Ravin N.V."/>
        </authorList>
    </citation>
    <scope>NUCLEOTIDE SEQUENCE [LARGE SCALE GENOMIC DNA]</scope>
    <source>
        <strain evidence="1">AL33</strain>
    </source>
</reference>
<evidence type="ECO:0000313" key="1">
    <source>
        <dbReference type="EMBL" id="PTQ50794.1"/>
    </source>
</evidence>
<dbReference type="InterPro" id="IPR052517">
    <property type="entry name" value="GlcG_carb_metab_protein"/>
</dbReference>
<dbReference type="InterPro" id="IPR005624">
    <property type="entry name" value="PduO/GlcC-like"/>
</dbReference>
<dbReference type="SUPFAM" id="SSF143744">
    <property type="entry name" value="GlcG-like"/>
    <property type="match status" value="1"/>
</dbReference>
<accession>A0A2T5G3M4</accession>
<sequence length="141" mass="15018">MERYIPVKHISLTLAARMLEAAVRKAEELGARVNIAIVDASAQLKAFYRMDGAPLLSIGIAQRKAYSAAAFGMETGKWYDMIKDNPRLLHGLPHTPDLTIFGGGFPIIIDGEIIGAIGVSGGTEEQDEIIARAALAVAADA</sequence>
<dbReference type="PANTHER" id="PTHR34309">
    <property type="entry name" value="SLR1406 PROTEIN"/>
    <property type="match status" value="1"/>
</dbReference>
<organism evidence="1 2">
    <name type="scientific">Hydrogenibacillus schlegelii</name>
    <name type="common">Bacillus schlegelii</name>
    <dbReference type="NCBI Taxonomy" id="1484"/>
    <lineage>
        <taxon>Bacteria</taxon>
        <taxon>Bacillati</taxon>
        <taxon>Bacillota</taxon>
        <taxon>Bacilli</taxon>
        <taxon>Bacillales</taxon>
        <taxon>Bacillales Family X. Incertae Sedis</taxon>
        <taxon>Hydrogenibacillus</taxon>
    </lineage>
</organism>
<dbReference type="RefSeq" id="WP_273000868.1">
    <property type="nucleotide sequence ID" value="NZ_PEBV01000075.1"/>
</dbReference>
<comment type="caution">
    <text evidence="1">The sequence shown here is derived from an EMBL/GenBank/DDBJ whole genome shotgun (WGS) entry which is preliminary data.</text>
</comment>
<dbReference type="Gene3D" id="3.30.450.150">
    <property type="entry name" value="Haem-degrading domain"/>
    <property type="match status" value="1"/>
</dbReference>
<gene>
    <name evidence="1" type="ORF">HSCHL_2583</name>
</gene>
<evidence type="ECO:0000313" key="2">
    <source>
        <dbReference type="Proteomes" id="UP000244180"/>
    </source>
</evidence>